<dbReference type="InterPro" id="IPR036188">
    <property type="entry name" value="FAD/NAD-bd_sf"/>
</dbReference>
<dbReference type="Gene3D" id="3.50.50.60">
    <property type="entry name" value="FAD/NAD(P)-binding domain"/>
    <property type="match status" value="1"/>
</dbReference>
<organism evidence="1 2">
    <name type="scientific">Sunxiuqinia dokdonensis</name>
    <dbReference type="NCBI Taxonomy" id="1409788"/>
    <lineage>
        <taxon>Bacteria</taxon>
        <taxon>Pseudomonadati</taxon>
        <taxon>Bacteroidota</taxon>
        <taxon>Bacteroidia</taxon>
        <taxon>Marinilabiliales</taxon>
        <taxon>Prolixibacteraceae</taxon>
        <taxon>Sunxiuqinia</taxon>
    </lineage>
</organism>
<evidence type="ECO:0000313" key="2">
    <source>
        <dbReference type="Proteomes" id="UP000036958"/>
    </source>
</evidence>
<accession>A0A0L8V837</accession>
<evidence type="ECO:0000313" key="1">
    <source>
        <dbReference type="EMBL" id="KOH44609.1"/>
    </source>
</evidence>
<name>A0A0L8V837_9BACT</name>
<dbReference type="SUPFAM" id="SSF51905">
    <property type="entry name" value="FAD/NAD(P)-binding domain"/>
    <property type="match status" value="1"/>
</dbReference>
<protein>
    <submittedName>
        <fullName evidence="1">FAD-dependent oxidoreductase</fullName>
    </submittedName>
</protein>
<reference evidence="2" key="1">
    <citation type="submission" date="2015-07" db="EMBL/GenBank/DDBJ databases">
        <title>Genome sequencing of Sunxiuqinia dokdonensis strain SK.</title>
        <authorList>
            <person name="Ahn S."/>
            <person name="Kim B.-C."/>
        </authorList>
    </citation>
    <scope>NUCLEOTIDE SEQUENCE [LARGE SCALE GENOMIC DNA]</scope>
    <source>
        <strain evidence="2">SK</strain>
    </source>
</reference>
<keyword evidence="2" id="KW-1185">Reference proteome</keyword>
<dbReference type="AlphaFoldDB" id="A0A0L8V837"/>
<dbReference type="PANTHER" id="PTHR42716:SF1">
    <property type="entry name" value="SLL0471 PROTEIN"/>
    <property type="match status" value="1"/>
</dbReference>
<dbReference type="Proteomes" id="UP000036958">
    <property type="component" value="Unassembled WGS sequence"/>
</dbReference>
<dbReference type="PATRIC" id="fig|1409788.3.peg.2675"/>
<sequence length="575" mass="63952">MDMKRRSFIGMIGATGGLLATAPLIASPTGANAKTVKRNKRKAEREMKADLVIAGGGIGGCACALGALRNGLSVIMTEETDWIGGQITQQGVPLDEHRWIETHGATQLYREFRSALRQYYKRNYPLTEEAAAKENLNPGDGAVSRLCVEPKVALAVLNSMFAPYISSRQLTLLLEHKATAADVDGARVRGLEVVNKHRGEAIVLTAPYFVDATEMGDLLPLTGTEYVTGTESKKETGELHAPEVGDPENEQAFTLCFALDYRPGENHVIDKPANYDFWRSYVPDISPAWPGRLLDLTYSTPSTLKPRTLGFHPEGGRTGDVMNLWNYRKIINRHNFAPGFYAGDMTVVNWPQNDYLLGRLVDVREKEFQKHVEGARQLNLSLIYWLQTEVERPDGGAGWPGIRLREDVMGTADGMAKYPYIREGRRIKALFTVSEEHVGVENRTLVKGKEAAATCESFYDSIGVGSYYLDLHPSTKGDNYIDLPSLPFEVPLGSLIPQRMENLLPASKNIGTTHITNGCYRLHPVEWNIGEVVGMLVQFASKKQVKPRDVREDKELLADFQQFIQSQGIEIKWPV</sequence>
<dbReference type="InterPro" id="IPR006311">
    <property type="entry name" value="TAT_signal"/>
</dbReference>
<dbReference type="InterPro" id="IPR005288">
    <property type="entry name" value="NadB"/>
</dbReference>
<dbReference type="Pfam" id="PF12831">
    <property type="entry name" value="FAD_oxidored"/>
    <property type="match status" value="1"/>
</dbReference>
<dbReference type="PANTHER" id="PTHR42716">
    <property type="entry name" value="L-ASPARTATE OXIDASE"/>
    <property type="match status" value="1"/>
</dbReference>
<dbReference type="GO" id="GO:0008734">
    <property type="term" value="F:L-aspartate oxidase activity"/>
    <property type="evidence" value="ECO:0007669"/>
    <property type="project" value="InterPro"/>
</dbReference>
<dbReference type="STRING" id="1409788.NC99_25940"/>
<dbReference type="EMBL" id="LGIA01000159">
    <property type="protein sequence ID" value="KOH44609.1"/>
    <property type="molecule type" value="Genomic_DNA"/>
</dbReference>
<comment type="caution">
    <text evidence="1">The sequence shown here is derived from an EMBL/GenBank/DDBJ whole genome shotgun (WGS) entry which is preliminary data.</text>
</comment>
<dbReference type="GO" id="GO:0009435">
    <property type="term" value="P:NAD+ biosynthetic process"/>
    <property type="evidence" value="ECO:0007669"/>
    <property type="project" value="InterPro"/>
</dbReference>
<dbReference type="PROSITE" id="PS51318">
    <property type="entry name" value="TAT"/>
    <property type="match status" value="1"/>
</dbReference>
<proteinExistence type="predicted"/>
<gene>
    <name evidence="1" type="ORF">NC99_25940</name>
</gene>